<evidence type="ECO:0000256" key="3">
    <source>
        <dbReference type="PIRSR" id="PIRSR004848-1"/>
    </source>
</evidence>
<organism evidence="6 7">
    <name type="scientific">Massilia eurypsychrophila</name>
    <dbReference type="NCBI Taxonomy" id="1485217"/>
    <lineage>
        <taxon>Bacteria</taxon>
        <taxon>Pseudomonadati</taxon>
        <taxon>Pseudomonadota</taxon>
        <taxon>Betaproteobacteria</taxon>
        <taxon>Burkholderiales</taxon>
        <taxon>Oxalobacteraceae</taxon>
        <taxon>Telluria group</taxon>
        <taxon>Massilia</taxon>
    </lineage>
</organism>
<sequence>MSTIAHKLQAVDATIRAASNTAGRDRASIQLLAVSKSFPAEAVLEAIAAGQRAFGENYLQEALDKMAAVAAALPAAPIEWHFIGPIQSNKTRPIAAGFNWVHTVERLKIAQRLSEQRPAGMAPLNICIQVNTSGEASKSGAAADEVEELARQITLLPNLKLRGLMTIPELETDEARQRAGFARLRLLADGLRAGGIELDTLSMGMSADLAAAIAEGATIVRVGSAIFGVRNYD</sequence>
<protein>
    <recommendedName>
        <fullName evidence="2">Pyridoxal phosphate homeostasis protein</fullName>
        <shortName evidence="2">PLP homeostasis protein</shortName>
    </recommendedName>
</protein>
<dbReference type="HAMAP" id="MF_02087">
    <property type="entry name" value="PLP_homeostasis"/>
    <property type="match status" value="1"/>
</dbReference>
<gene>
    <name evidence="6" type="ORF">CR105_09515</name>
</gene>
<dbReference type="PROSITE" id="PS01211">
    <property type="entry name" value="UPF0001"/>
    <property type="match status" value="1"/>
</dbReference>
<evidence type="ECO:0000256" key="2">
    <source>
        <dbReference type="HAMAP-Rule" id="MF_02087"/>
    </source>
</evidence>
<dbReference type="NCBIfam" id="TIGR00044">
    <property type="entry name" value="YggS family pyridoxal phosphate-dependent enzyme"/>
    <property type="match status" value="1"/>
</dbReference>
<comment type="caution">
    <text evidence="6">The sequence shown here is derived from an EMBL/GenBank/DDBJ whole genome shotgun (WGS) entry which is preliminary data.</text>
</comment>
<dbReference type="SUPFAM" id="SSF51419">
    <property type="entry name" value="PLP-binding barrel"/>
    <property type="match status" value="1"/>
</dbReference>
<comment type="cofactor">
    <cofactor evidence="3">
        <name>pyridoxal 5'-phosphate</name>
        <dbReference type="ChEBI" id="CHEBI:597326"/>
    </cofactor>
</comment>
<dbReference type="PANTHER" id="PTHR10146:SF14">
    <property type="entry name" value="PYRIDOXAL PHOSPHATE HOMEOSTASIS PROTEIN"/>
    <property type="match status" value="1"/>
</dbReference>
<dbReference type="AlphaFoldDB" id="A0A2G8THN0"/>
<feature type="domain" description="Alanine racemase N-terminal" evidence="5">
    <location>
        <begin position="8"/>
        <end position="230"/>
    </location>
</feature>
<keyword evidence="7" id="KW-1185">Reference proteome</keyword>
<name>A0A2G8THN0_9BURK</name>
<dbReference type="Pfam" id="PF01168">
    <property type="entry name" value="Ala_racemase_N"/>
    <property type="match status" value="1"/>
</dbReference>
<reference evidence="6 7" key="1">
    <citation type="submission" date="2017-10" db="EMBL/GenBank/DDBJ databases">
        <title>Massilia psychrophilum sp. nov., a novel purple-pigmented bacterium isolated from Tianshan glacier, Xinjiang Municipality, China.</title>
        <authorList>
            <person name="Wang H."/>
        </authorList>
    </citation>
    <scope>NUCLEOTIDE SEQUENCE [LARGE SCALE GENOMIC DNA]</scope>
    <source>
        <strain evidence="6 7">JCM 30074</strain>
    </source>
</reference>
<evidence type="ECO:0000313" key="6">
    <source>
        <dbReference type="EMBL" id="PIL45552.1"/>
    </source>
</evidence>
<dbReference type="InterPro" id="IPR029066">
    <property type="entry name" value="PLP-binding_barrel"/>
</dbReference>
<comment type="function">
    <text evidence="2">Pyridoxal 5'-phosphate (PLP)-binding protein, which is involved in PLP homeostasis.</text>
</comment>
<dbReference type="InterPro" id="IPR001608">
    <property type="entry name" value="Ala_racemase_N"/>
</dbReference>
<dbReference type="EMBL" id="PDOC01000004">
    <property type="protein sequence ID" value="PIL45552.1"/>
    <property type="molecule type" value="Genomic_DNA"/>
</dbReference>
<dbReference type="OrthoDB" id="9804072at2"/>
<dbReference type="Proteomes" id="UP000230390">
    <property type="component" value="Unassembled WGS sequence"/>
</dbReference>
<evidence type="ECO:0000256" key="1">
    <source>
        <dbReference type="ARBA" id="ARBA00022898"/>
    </source>
</evidence>
<proteinExistence type="inferred from homology"/>
<evidence type="ECO:0000256" key="4">
    <source>
        <dbReference type="RuleBase" id="RU004514"/>
    </source>
</evidence>
<comment type="similarity">
    <text evidence="2 4">Belongs to the pyridoxal phosphate-binding protein YggS/PROSC family.</text>
</comment>
<evidence type="ECO:0000313" key="7">
    <source>
        <dbReference type="Proteomes" id="UP000230390"/>
    </source>
</evidence>
<dbReference type="RefSeq" id="WP_099788346.1">
    <property type="nucleotide sequence ID" value="NZ_JBHLYV010000031.1"/>
</dbReference>
<feature type="modified residue" description="N6-(pyridoxal phosphate)lysine" evidence="2 3">
    <location>
        <position position="36"/>
    </location>
</feature>
<accession>A0A2G8THN0</accession>
<dbReference type="FunFam" id="3.20.20.10:FF:000018">
    <property type="entry name" value="Pyridoxal phosphate homeostasis protein"/>
    <property type="match status" value="1"/>
</dbReference>
<dbReference type="CDD" id="cd06824">
    <property type="entry name" value="PLPDE_III_Yggs_like"/>
    <property type="match status" value="1"/>
</dbReference>
<dbReference type="GO" id="GO:0030170">
    <property type="term" value="F:pyridoxal phosphate binding"/>
    <property type="evidence" value="ECO:0007669"/>
    <property type="project" value="UniProtKB-UniRule"/>
</dbReference>
<dbReference type="PANTHER" id="PTHR10146">
    <property type="entry name" value="PROLINE SYNTHETASE CO-TRANSCRIBED BACTERIAL HOMOLOG PROTEIN"/>
    <property type="match status" value="1"/>
</dbReference>
<evidence type="ECO:0000259" key="5">
    <source>
        <dbReference type="Pfam" id="PF01168"/>
    </source>
</evidence>
<dbReference type="Gene3D" id="3.20.20.10">
    <property type="entry name" value="Alanine racemase"/>
    <property type="match status" value="1"/>
</dbReference>
<dbReference type="InterPro" id="IPR011078">
    <property type="entry name" value="PyrdxlP_homeostasis"/>
</dbReference>
<keyword evidence="1 2" id="KW-0663">Pyridoxal phosphate</keyword>
<dbReference type="PIRSF" id="PIRSF004848">
    <property type="entry name" value="YBL036c_PLPDEIII"/>
    <property type="match status" value="1"/>
</dbReference>